<sequence>MPDDERDAHKGVSPLHRRLGRRHTVYGRRTTDVPQVTLGKKLLVILLAVVNVAYLAGDVILSTLNNCGH</sequence>
<organism evidence="3">
    <name type="scientific">Leviviridae sp</name>
    <dbReference type="NCBI Taxonomy" id="2027243"/>
    <lineage>
        <taxon>Viruses</taxon>
        <taxon>Riboviria</taxon>
        <taxon>Orthornavirae</taxon>
        <taxon>Lenarviricota</taxon>
        <taxon>Leviviricetes</taxon>
        <taxon>Norzivirales</taxon>
        <taxon>Fiersviridae</taxon>
    </lineage>
</organism>
<reference evidence="3" key="1">
    <citation type="submission" date="2019-05" db="EMBL/GenBank/DDBJ databases">
        <title>Metatranscriptomic reconstruction reveals RNA viruses with the potential to shape carbon cycling in soil.</title>
        <authorList>
            <person name="Starr E.P."/>
            <person name="Nuccio E."/>
            <person name="Pett-Ridge J."/>
            <person name="Banfield J.F."/>
            <person name="Firestone M.K."/>
        </authorList>
    </citation>
    <scope>NUCLEOTIDE SEQUENCE</scope>
    <source>
        <strain evidence="3">H2_Rhizo_Litter_49_scaffold_1120</strain>
    </source>
</reference>
<dbReference type="EMBL" id="MN035330">
    <property type="protein sequence ID" value="QDH90182.1"/>
    <property type="molecule type" value="Genomic_RNA"/>
</dbReference>
<keyword evidence="2" id="KW-0812">Transmembrane</keyword>
<proteinExistence type="predicted"/>
<evidence type="ECO:0000256" key="2">
    <source>
        <dbReference type="SAM" id="Phobius"/>
    </source>
</evidence>
<feature type="compositionally biased region" description="Basic and acidic residues" evidence="1">
    <location>
        <begin position="1"/>
        <end position="10"/>
    </location>
</feature>
<keyword evidence="2" id="KW-0472">Membrane</keyword>
<keyword evidence="2" id="KW-1133">Transmembrane helix</keyword>
<protein>
    <submittedName>
        <fullName evidence="3">Uncharacterized protein</fullName>
    </submittedName>
</protein>
<gene>
    <name evidence="3" type="ORF">H2RhizoLitter491120_000003</name>
</gene>
<feature type="region of interest" description="Disordered" evidence="1">
    <location>
        <begin position="1"/>
        <end position="23"/>
    </location>
</feature>
<evidence type="ECO:0000313" key="3">
    <source>
        <dbReference type="EMBL" id="QDH90182.1"/>
    </source>
</evidence>
<name>A0A514D996_9VIRU</name>
<accession>A0A514D996</accession>
<feature type="transmembrane region" description="Helical" evidence="2">
    <location>
        <begin position="42"/>
        <end position="64"/>
    </location>
</feature>
<evidence type="ECO:0000256" key="1">
    <source>
        <dbReference type="SAM" id="MobiDB-lite"/>
    </source>
</evidence>